<keyword evidence="2" id="KW-1185">Reference proteome</keyword>
<sequence length="973" mass="105354">MSAAPSSRSAVRGTRTTATASASNTPPTVHLDSAEFATGNYVDRLFPDEAALEGVDVVTENLRRRLHVVTQDIRQLLRSQSNDNSKQQAQGDLEATKAAIGELYTRISEMKAKARTSERMVLDITQDIKSLDSAKRNLTQTTTTMKRLQMLIGAIGQLRYLKEQSKYYEASQLLQAIGGLREGFADFGRVRQIAALNESANSLQRSLATQAFQEIERGFDSQGMLVGDSRVMRDACLCAQASLGDEQRDKFVAFYCDLQLRAYAAIFQLNDDVSQLENISRRYAWLRRILRNYSDDHAAVFPEQWRVGEVLSRRFSEATRDQLGEIMATRDDIGVEHLMSALSDTLAFEAQCNKKFGIVPASTSPSSPPHVYEDSGEAATTFAGAISCAFEPYMSIFIRGEQTKFDEMIRKFQREPVSIDNDPSLSVLASSTDLLYQFRESLRQCALLSSGQPMVDLSQVFSKSLCTYARDVLVHKLPRITASSTAALDDLKNISLIINTADYCASVVSQLEQKVVEKVGAEFKDKVSFSACREALLTSINTGIRALVAGVETMCEPAFVALTTQVPWQSLQMVGDQSGYVLLISSAMEACTETIRKSMSGTRYFRSYCDKFAARFADRYMAAINTCGQISEVGAEQLLLDAQALKSTLMEMPRMGADKEEGEAEEETGSRKKAPPNASQAVPAAYGKIVTQGVGRIEALLKAILAPSDPPDALVDRFILLFPKTPRETFQQILNIKGVKPADQPAYFRVLQRMVKQAEANTTTTTTAAVSSEELRPSSTSQGTPPAAAAEKKAGSGSGSGSHYLTPDLKGVMPSHVAHGISSSAPLTSKRAKPREHARLGSTPGNTEMFAAAGSSSQSSVNRSSRLSPPAAGSTTPAASLAGIYPSGGMAFLPDPLGITGVAQSAPSPHSVQVVFSPDSELLSSESDDIGPGRASTDATSSPVLASLAANATATRTKINENLRKFMSNIRRN</sequence>
<evidence type="ECO:0000313" key="2">
    <source>
        <dbReference type="Proteomes" id="UP001139981"/>
    </source>
</evidence>
<gene>
    <name evidence="1" type="primary">VPS53</name>
    <name evidence="1" type="ORF">IWW38_001057</name>
</gene>
<reference evidence="1" key="1">
    <citation type="submission" date="2022-07" db="EMBL/GenBank/DDBJ databases">
        <title>Phylogenomic reconstructions and comparative analyses of Kickxellomycotina fungi.</title>
        <authorList>
            <person name="Reynolds N.K."/>
            <person name="Stajich J.E."/>
            <person name="Barry K."/>
            <person name="Grigoriev I.V."/>
            <person name="Crous P."/>
            <person name="Smith M.E."/>
        </authorList>
    </citation>
    <scope>NUCLEOTIDE SEQUENCE</scope>
    <source>
        <strain evidence="1">CBS 190363</strain>
    </source>
</reference>
<proteinExistence type="predicted"/>
<dbReference type="EMBL" id="JANBVB010000032">
    <property type="protein sequence ID" value="KAJ2899243.1"/>
    <property type="molecule type" value="Genomic_DNA"/>
</dbReference>
<accession>A0ACC1M8G9</accession>
<evidence type="ECO:0000313" key="1">
    <source>
        <dbReference type="EMBL" id="KAJ2899243.1"/>
    </source>
</evidence>
<organism evidence="1 2">
    <name type="scientific">Coemansia aciculifera</name>
    <dbReference type="NCBI Taxonomy" id="417176"/>
    <lineage>
        <taxon>Eukaryota</taxon>
        <taxon>Fungi</taxon>
        <taxon>Fungi incertae sedis</taxon>
        <taxon>Zoopagomycota</taxon>
        <taxon>Kickxellomycotina</taxon>
        <taxon>Kickxellomycetes</taxon>
        <taxon>Kickxellales</taxon>
        <taxon>Kickxellaceae</taxon>
        <taxon>Coemansia</taxon>
    </lineage>
</organism>
<protein>
    <submittedName>
        <fullName evidence="1">Vacuolar protein sorting-associated protein 53</fullName>
    </submittedName>
</protein>
<name>A0ACC1M8G9_9FUNG</name>
<comment type="caution">
    <text evidence="1">The sequence shown here is derived from an EMBL/GenBank/DDBJ whole genome shotgun (WGS) entry which is preliminary data.</text>
</comment>
<dbReference type="Proteomes" id="UP001139981">
    <property type="component" value="Unassembled WGS sequence"/>
</dbReference>